<dbReference type="AlphaFoldDB" id="A0A3G5BIC6"/>
<dbReference type="GO" id="GO:0005576">
    <property type="term" value="C:extracellular region"/>
    <property type="evidence" value="ECO:0007669"/>
    <property type="project" value="UniProtKB-SubCell"/>
</dbReference>
<dbReference type="InterPro" id="IPR053308">
    <property type="entry name" value="Vago-like"/>
</dbReference>
<dbReference type="EMBL" id="MK075129">
    <property type="protein sequence ID" value="AYV99532.1"/>
    <property type="molecule type" value="mRNA"/>
</dbReference>
<protein>
    <submittedName>
        <fullName evidence="5">Venom polypeptide</fullName>
    </submittedName>
</protein>
<name>A0A3G5BIC6_DOLGE</name>
<dbReference type="PANTHER" id="PTHR39957:SF2">
    <property type="entry name" value="GEO11553P1"/>
    <property type="match status" value="1"/>
</dbReference>
<dbReference type="SMART" id="SM01318">
    <property type="entry name" value="SVWC"/>
    <property type="match status" value="1"/>
</dbReference>
<organism evidence="5">
    <name type="scientific">Dolopus genitalis</name>
    <name type="common">Giant Australian assassin fly</name>
    <name type="synonym">Asilus genitalis</name>
    <dbReference type="NCBI Taxonomy" id="2488630"/>
    <lineage>
        <taxon>Eukaryota</taxon>
        <taxon>Metazoa</taxon>
        <taxon>Ecdysozoa</taxon>
        <taxon>Arthropoda</taxon>
        <taxon>Hexapoda</taxon>
        <taxon>Insecta</taxon>
        <taxon>Pterygota</taxon>
        <taxon>Neoptera</taxon>
        <taxon>Endopterygota</taxon>
        <taxon>Diptera</taxon>
        <taxon>Brachycera</taxon>
        <taxon>Muscomorpha</taxon>
        <taxon>Asiloidea</taxon>
        <taxon>Asilidae</taxon>
        <taxon>Asilinae</taxon>
        <taxon>Dolopus</taxon>
    </lineage>
</organism>
<keyword evidence="3" id="KW-0732">Signal</keyword>
<accession>A0A3G5BIC6</accession>
<proteinExistence type="evidence at transcript level"/>
<keyword evidence="2" id="KW-0964">Secreted</keyword>
<evidence type="ECO:0000256" key="2">
    <source>
        <dbReference type="ARBA" id="ARBA00022525"/>
    </source>
</evidence>
<dbReference type="PANTHER" id="PTHR39957">
    <property type="entry name" value="AT09846P1-RELATED"/>
    <property type="match status" value="1"/>
</dbReference>
<dbReference type="Pfam" id="PF15430">
    <property type="entry name" value="SVWC"/>
    <property type="match status" value="1"/>
</dbReference>
<evidence type="ECO:0000256" key="1">
    <source>
        <dbReference type="ARBA" id="ARBA00004613"/>
    </source>
</evidence>
<feature type="domain" description="Single" evidence="4">
    <location>
        <begin position="35"/>
        <end position="102"/>
    </location>
</feature>
<feature type="chain" id="PRO_5018208194" evidence="3">
    <location>
        <begin position="19"/>
        <end position="118"/>
    </location>
</feature>
<sequence length="118" mass="13314">MKAFSVLIFICLAAAITAYEQYIGNARHPDHPGKCYHKDTNYAIAIGEVYRPVQADTCAKYTCRDDFVIRINHCPRYMVGEGCTVSRDENQPYPKCCAVLHCVDRDGKSEDRPTGYDS</sequence>
<evidence type="ECO:0000256" key="3">
    <source>
        <dbReference type="SAM" id="SignalP"/>
    </source>
</evidence>
<comment type="subcellular location">
    <subcellularLocation>
        <location evidence="1">Secreted</location>
    </subcellularLocation>
</comment>
<reference evidence="5" key="1">
    <citation type="journal article" date="2018" name="Toxins">
        <title>Buzz kill: function and proteomic composition of venom from the giant assassin fly Dolopus genitalis (Diptera: Asilidae).</title>
        <authorList>
            <person name="Walker A.A."/>
            <person name="Dobson J."/>
            <person name="Jin J."/>
            <person name="Robinson S.D."/>
            <person name="Herzig V."/>
            <person name="Vetter I."/>
            <person name="King G.F."/>
            <person name="Fry B.G."/>
        </authorList>
    </citation>
    <scope>NUCLEOTIDE SEQUENCE</scope>
    <source>
        <strain evidence="5">U-Asilidin9-Dg11</strain>
        <tissue evidence="5">Venom/thoracic glands</tissue>
    </source>
</reference>
<dbReference type="InterPro" id="IPR029277">
    <property type="entry name" value="SVWC_dom"/>
</dbReference>
<evidence type="ECO:0000259" key="4">
    <source>
        <dbReference type="SMART" id="SM01318"/>
    </source>
</evidence>
<evidence type="ECO:0000313" key="5">
    <source>
        <dbReference type="EMBL" id="AYV99532.1"/>
    </source>
</evidence>
<feature type="signal peptide" evidence="3">
    <location>
        <begin position="1"/>
        <end position="18"/>
    </location>
</feature>